<dbReference type="InterPro" id="IPR000276">
    <property type="entry name" value="GPCR_Rhodpsn"/>
</dbReference>
<accession>A0AA88M7C9</accession>
<evidence type="ECO:0000256" key="3">
    <source>
        <dbReference type="ARBA" id="ARBA00022989"/>
    </source>
</evidence>
<dbReference type="GO" id="GO:0004984">
    <property type="term" value="F:olfactory receptor activity"/>
    <property type="evidence" value="ECO:0007669"/>
    <property type="project" value="TreeGrafter"/>
</dbReference>
<feature type="domain" description="G-protein coupled receptors family 1 profile" evidence="6">
    <location>
        <begin position="39"/>
        <end position="288"/>
    </location>
</feature>
<evidence type="ECO:0000259" key="6">
    <source>
        <dbReference type="PROSITE" id="PS50262"/>
    </source>
</evidence>
<keyword evidence="8" id="KW-1185">Reference proteome</keyword>
<evidence type="ECO:0000313" key="7">
    <source>
        <dbReference type="EMBL" id="KAK2831277.1"/>
    </source>
</evidence>
<gene>
    <name evidence="7" type="ORF">Q7C36_016363</name>
</gene>
<sequence>MQGTGAYSNSSDNLLFNFSKPLNEKVILLQVLVGIFLCINCLMIFTFLKKDVFREETRYVLFAQTLFVDSALMLFTDLLVVGTFYQYAMHIIPCSIVCTFLTFLSSCTPFTLAAMCLERYVAICMPLRHADISTGRTRLYGLLIIWGISSIIPLFTLIGYWASVPSAAQYSYAVCVVELMLGDAWQAHGRSVLFAILFLFLVIIIVFTYIKIMIAARAASSEKRKSTNKSLKTVLLHAFQLFLCIMQFLNPYIEMAYWKVENQILLNIKYSVFIVFMIAPRCLSPLIYGLRDEKFFNVLIHYAMCGTDGLFSRLLEIKQKKIRSI</sequence>
<dbReference type="GO" id="GO:0005549">
    <property type="term" value="F:odorant binding"/>
    <property type="evidence" value="ECO:0007669"/>
    <property type="project" value="TreeGrafter"/>
</dbReference>
<keyword evidence="4 5" id="KW-0472">Membrane</keyword>
<evidence type="ECO:0000256" key="4">
    <source>
        <dbReference type="ARBA" id="ARBA00023136"/>
    </source>
</evidence>
<dbReference type="PROSITE" id="PS50262">
    <property type="entry name" value="G_PROTEIN_RECEP_F1_2"/>
    <property type="match status" value="1"/>
</dbReference>
<dbReference type="InterPro" id="IPR017452">
    <property type="entry name" value="GPCR_Rhodpsn_7TM"/>
</dbReference>
<dbReference type="GO" id="GO:0016020">
    <property type="term" value="C:membrane"/>
    <property type="evidence" value="ECO:0007669"/>
    <property type="project" value="UniProtKB-SubCell"/>
</dbReference>
<dbReference type="Pfam" id="PF00001">
    <property type="entry name" value="7tm_1"/>
    <property type="match status" value="1"/>
</dbReference>
<feature type="transmembrane region" description="Helical" evidence="5">
    <location>
        <begin position="60"/>
        <end position="81"/>
    </location>
</feature>
<evidence type="ECO:0000256" key="5">
    <source>
        <dbReference type="SAM" id="Phobius"/>
    </source>
</evidence>
<feature type="transmembrane region" description="Helical" evidence="5">
    <location>
        <begin position="27"/>
        <end position="48"/>
    </location>
</feature>
<evidence type="ECO:0000313" key="8">
    <source>
        <dbReference type="Proteomes" id="UP001187315"/>
    </source>
</evidence>
<dbReference type="Proteomes" id="UP001187315">
    <property type="component" value="Unassembled WGS sequence"/>
</dbReference>
<dbReference type="PANTHER" id="PTHR26451">
    <property type="entry name" value="G_PROTEIN_RECEP_F1_2 DOMAIN-CONTAINING PROTEIN"/>
    <property type="match status" value="1"/>
</dbReference>
<organism evidence="7 8">
    <name type="scientific">Tachysurus vachellii</name>
    <name type="common">Darkbarbel catfish</name>
    <name type="synonym">Pelteobagrus vachellii</name>
    <dbReference type="NCBI Taxonomy" id="175792"/>
    <lineage>
        <taxon>Eukaryota</taxon>
        <taxon>Metazoa</taxon>
        <taxon>Chordata</taxon>
        <taxon>Craniata</taxon>
        <taxon>Vertebrata</taxon>
        <taxon>Euteleostomi</taxon>
        <taxon>Actinopterygii</taxon>
        <taxon>Neopterygii</taxon>
        <taxon>Teleostei</taxon>
        <taxon>Ostariophysi</taxon>
        <taxon>Siluriformes</taxon>
        <taxon>Bagridae</taxon>
        <taxon>Tachysurus</taxon>
    </lineage>
</organism>
<feature type="transmembrane region" description="Helical" evidence="5">
    <location>
        <begin position="192"/>
        <end position="214"/>
    </location>
</feature>
<feature type="transmembrane region" description="Helical" evidence="5">
    <location>
        <begin position="87"/>
        <end position="117"/>
    </location>
</feature>
<dbReference type="InterPro" id="IPR052921">
    <property type="entry name" value="GPCR1_Superfamily_Member"/>
</dbReference>
<keyword evidence="2 5" id="KW-0812">Transmembrane</keyword>
<dbReference type="PANTHER" id="PTHR26451:SF886">
    <property type="entry name" value="GROWTH HORMONE SECRETAGOGUE RECEPTOR TYPE 1-LIKE-RELATED"/>
    <property type="match status" value="1"/>
</dbReference>
<reference evidence="7" key="1">
    <citation type="submission" date="2023-08" db="EMBL/GenBank/DDBJ databases">
        <title>Pelteobagrus vachellii genome.</title>
        <authorList>
            <person name="Liu H."/>
        </authorList>
    </citation>
    <scope>NUCLEOTIDE SEQUENCE</scope>
    <source>
        <strain evidence="7">PRFRI_2022a</strain>
        <tissue evidence="7">Muscle</tissue>
    </source>
</reference>
<dbReference type="PRINTS" id="PR00237">
    <property type="entry name" value="GPCRRHODOPSN"/>
</dbReference>
<feature type="transmembrane region" description="Helical" evidence="5">
    <location>
        <begin position="234"/>
        <end position="258"/>
    </location>
</feature>
<comment type="caution">
    <text evidence="7">The sequence shown here is derived from an EMBL/GenBank/DDBJ whole genome shotgun (WGS) entry which is preliminary data.</text>
</comment>
<dbReference type="EMBL" id="JAVHJS010000017">
    <property type="protein sequence ID" value="KAK2831277.1"/>
    <property type="molecule type" value="Genomic_DNA"/>
</dbReference>
<evidence type="ECO:0000256" key="1">
    <source>
        <dbReference type="ARBA" id="ARBA00004370"/>
    </source>
</evidence>
<name>A0AA88M7C9_TACVA</name>
<dbReference type="FunFam" id="1.20.1070.10:FF:000096">
    <property type="entry name" value="Odorant receptor 131-2"/>
    <property type="match status" value="1"/>
</dbReference>
<protein>
    <recommendedName>
        <fullName evidence="6">G-protein coupled receptors family 1 profile domain-containing protein</fullName>
    </recommendedName>
</protein>
<proteinExistence type="predicted"/>
<evidence type="ECO:0000256" key="2">
    <source>
        <dbReference type="ARBA" id="ARBA00022692"/>
    </source>
</evidence>
<comment type="subcellular location">
    <subcellularLocation>
        <location evidence="1">Membrane</location>
    </subcellularLocation>
</comment>
<dbReference type="CDD" id="cd00637">
    <property type="entry name" value="7tm_classA_rhodopsin-like"/>
    <property type="match status" value="1"/>
</dbReference>
<feature type="transmembrane region" description="Helical" evidence="5">
    <location>
        <begin position="270"/>
        <end position="289"/>
    </location>
</feature>
<dbReference type="GO" id="GO:0004930">
    <property type="term" value="F:G protein-coupled receptor activity"/>
    <property type="evidence" value="ECO:0007669"/>
    <property type="project" value="InterPro"/>
</dbReference>
<dbReference type="Gene3D" id="1.20.1070.10">
    <property type="entry name" value="Rhodopsin 7-helix transmembrane proteins"/>
    <property type="match status" value="1"/>
</dbReference>
<dbReference type="AlphaFoldDB" id="A0AA88M7C9"/>
<dbReference type="SUPFAM" id="SSF81321">
    <property type="entry name" value="Family A G protein-coupled receptor-like"/>
    <property type="match status" value="1"/>
</dbReference>
<feature type="transmembrane region" description="Helical" evidence="5">
    <location>
        <begin position="138"/>
        <end position="161"/>
    </location>
</feature>
<keyword evidence="3 5" id="KW-1133">Transmembrane helix</keyword>